<dbReference type="AlphaFoldDB" id="A0AAX0I4R1"/>
<evidence type="ECO:0000313" key="1">
    <source>
        <dbReference type="EMBL" id="OEY98542.1"/>
    </source>
</evidence>
<comment type="caution">
    <text evidence="1">The sequence shown here is derived from an EMBL/GenBank/DDBJ whole genome shotgun (WGS) entry which is preliminary data.</text>
</comment>
<evidence type="ECO:0000313" key="2">
    <source>
        <dbReference type="Proteomes" id="UP000175852"/>
    </source>
</evidence>
<dbReference type="EMBL" id="MKCQ01000028">
    <property type="protein sequence ID" value="OEY98542.1"/>
    <property type="molecule type" value="Genomic_DNA"/>
</dbReference>
<gene>
    <name evidence="1" type="ORF">BIY41_09210</name>
</gene>
<name>A0AAX0I4R1_XANCG</name>
<sequence>MRFAIICVTFFMELNLTRGQYDPVGATELISLLYLTQGTSWLLRVSQITRIAVFYDDSQA</sequence>
<proteinExistence type="predicted"/>
<dbReference type="Proteomes" id="UP000175852">
    <property type="component" value="Unassembled WGS sequence"/>
</dbReference>
<protein>
    <submittedName>
        <fullName evidence="1">Uncharacterized protein</fullName>
    </submittedName>
</protein>
<organism evidence="1 2">
    <name type="scientific">Xanthomonas campestris pv. glycines</name>
    <dbReference type="NCBI Taxonomy" id="473421"/>
    <lineage>
        <taxon>Bacteria</taxon>
        <taxon>Pseudomonadati</taxon>
        <taxon>Pseudomonadota</taxon>
        <taxon>Gammaproteobacteria</taxon>
        <taxon>Lysobacterales</taxon>
        <taxon>Lysobacteraceae</taxon>
        <taxon>Xanthomonas</taxon>
    </lineage>
</organism>
<accession>A0AAX0I4R1</accession>
<reference evidence="1 2" key="1">
    <citation type="submission" date="2016-09" db="EMBL/GenBank/DDBJ databases">
        <authorList>
            <person name="Wen S.-F."/>
            <person name="Lo A.-C."/>
            <person name="Lin C.-J."/>
            <person name="Tseng T.-T."/>
        </authorList>
    </citation>
    <scope>NUCLEOTIDE SEQUENCE [LARGE SCALE GENOMIC DNA]</scope>
    <source>
        <strain evidence="1 2">12609</strain>
    </source>
</reference>